<dbReference type="SFLD" id="SFLDG01129">
    <property type="entry name" value="C1.5:_HAD__Beta-PGM__Phosphata"/>
    <property type="match status" value="1"/>
</dbReference>
<dbReference type="InterPro" id="IPR006439">
    <property type="entry name" value="HAD-SF_hydro_IA"/>
</dbReference>
<evidence type="ECO:0000256" key="1">
    <source>
        <dbReference type="ARBA" id="ARBA00022801"/>
    </source>
</evidence>
<protein>
    <recommendedName>
        <fullName evidence="3">Pyrophosphatase PpaX</fullName>
        <ecNumber evidence="3">3.6.1.1</ecNumber>
    </recommendedName>
</protein>
<reference evidence="4" key="1">
    <citation type="submission" date="2023-10" db="EMBL/GenBank/DDBJ databases">
        <title>Screening of Alkalihalophilus pseudofirmusBZ-TG-HK211 and Its Alleviation of Salt Stress on Rapeseed Growth.</title>
        <authorList>
            <person name="Zhao B."/>
            <person name="Guo T."/>
        </authorList>
    </citation>
    <scope>NUCLEOTIDE SEQUENCE</scope>
    <source>
        <strain evidence="4">BZ-TG-HK211</strain>
    </source>
</reference>
<dbReference type="SFLD" id="SFLDS00003">
    <property type="entry name" value="Haloacid_Dehalogenase"/>
    <property type="match status" value="1"/>
</dbReference>
<dbReference type="GO" id="GO:0004427">
    <property type="term" value="F:inorganic diphosphate phosphatase activity"/>
    <property type="evidence" value="ECO:0007669"/>
    <property type="project" value="UniProtKB-UniRule"/>
</dbReference>
<dbReference type="InterPro" id="IPR036412">
    <property type="entry name" value="HAD-like_sf"/>
</dbReference>
<dbReference type="GO" id="GO:0005829">
    <property type="term" value="C:cytosol"/>
    <property type="evidence" value="ECO:0007669"/>
    <property type="project" value="TreeGrafter"/>
</dbReference>
<dbReference type="EMBL" id="JAWJAY010000003">
    <property type="protein sequence ID" value="MDV2886238.1"/>
    <property type="molecule type" value="Genomic_DNA"/>
</dbReference>
<dbReference type="PRINTS" id="PR00413">
    <property type="entry name" value="HADHALOGNASE"/>
</dbReference>
<dbReference type="SUPFAM" id="SSF56784">
    <property type="entry name" value="HAD-like"/>
    <property type="match status" value="1"/>
</dbReference>
<proteinExistence type="inferred from homology"/>
<sequence>MNINTNTETGIKTLLFDLDGTLINTNDLIIASFLHTLEQFKPGEYTREQVINFIGPPLIDSFRKVDPERYEEMIDVYRTHNHSFHDELVEEYAGVYETIKELHEKGYNLAIVTTKIRKTALMGLKLMKLDHFFDVVIGLDDVENAKPHTEPLEKALNALGVTKEGAMMIGDSPHDIHAGKNMGIPTAAVSWSIKGEEAMRALEPDYILAEMSDLLDIVEAR</sequence>
<dbReference type="HAMAP" id="MF_01250">
    <property type="entry name" value="Pyrophosphat_PpaX"/>
    <property type="match status" value="1"/>
</dbReference>
<dbReference type="NCBIfam" id="TIGR01549">
    <property type="entry name" value="HAD-SF-IA-v1"/>
    <property type="match status" value="1"/>
</dbReference>
<dbReference type="InterPro" id="IPR023214">
    <property type="entry name" value="HAD_sf"/>
</dbReference>
<keyword evidence="1 3" id="KW-0378">Hydrolase</keyword>
<comment type="caution">
    <text evidence="4">The sequence shown here is derived from an EMBL/GenBank/DDBJ whole genome shotgun (WGS) entry which is preliminary data.</text>
</comment>
<dbReference type="EC" id="3.6.1.1" evidence="3"/>
<dbReference type="NCBIfam" id="NF009804">
    <property type="entry name" value="PRK13288.1"/>
    <property type="match status" value="1"/>
</dbReference>
<dbReference type="Gene3D" id="3.40.50.1000">
    <property type="entry name" value="HAD superfamily/HAD-like"/>
    <property type="match status" value="1"/>
</dbReference>
<evidence type="ECO:0000313" key="4">
    <source>
        <dbReference type="EMBL" id="MDV2886238.1"/>
    </source>
</evidence>
<comment type="function">
    <text evidence="3">Hydrolyzes pyrophosphate formed during P-Ser-HPr dephosphorylation by HPrK/P. Might play a role in controlling the intracellular pyrophosphate pool.</text>
</comment>
<evidence type="ECO:0000313" key="5">
    <source>
        <dbReference type="Proteomes" id="UP001285636"/>
    </source>
</evidence>
<accession>A0AAJ2NPS0</accession>
<dbReference type="SFLD" id="SFLDG01135">
    <property type="entry name" value="C1.5.6:_HAD__Beta-PGM__Phospha"/>
    <property type="match status" value="1"/>
</dbReference>
<dbReference type="GO" id="GO:0008967">
    <property type="term" value="F:phosphoglycolate phosphatase activity"/>
    <property type="evidence" value="ECO:0007669"/>
    <property type="project" value="TreeGrafter"/>
</dbReference>
<dbReference type="Proteomes" id="UP001285636">
    <property type="component" value="Unassembled WGS sequence"/>
</dbReference>
<dbReference type="InterPro" id="IPR050155">
    <property type="entry name" value="HAD-like_hydrolase_sf"/>
</dbReference>
<dbReference type="CDD" id="cd02616">
    <property type="entry name" value="HAD_PPase"/>
    <property type="match status" value="1"/>
</dbReference>
<dbReference type="PANTHER" id="PTHR43434">
    <property type="entry name" value="PHOSPHOGLYCOLATE PHOSPHATASE"/>
    <property type="match status" value="1"/>
</dbReference>
<dbReference type="RefSeq" id="WP_323467041.1">
    <property type="nucleotide sequence ID" value="NZ_CP144224.1"/>
</dbReference>
<keyword evidence="2 3" id="KW-0460">Magnesium</keyword>
<dbReference type="GO" id="GO:0000287">
    <property type="term" value="F:magnesium ion binding"/>
    <property type="evidence" value="ECO:0007669"/>
    <property type="project" value="UniProtKB-UniRule"/>
</dbReference>
<organism evidence="4 5">
    <name type="scientific">Alkalihalophilus pseudofirmus</name>
    <name type="common">Bacillus pseudofirmus</name>
    <dbReference type="NCBI Taxonomy" id="79885"/>
    <lineage>
        <taxon>Bacteria</taxon>
        <taxon>Bacillati</taxon>
        <taxon>Bacillota</taxon>
        <taxon>Bacilli</taxon>
        <taxon>Bacillales</taxon>
        <taxon>Bacillaceae</taxon>
        <taxon>Alkalihalophilus</taxon>
    </lineage>
</organism>
<feature type="active site" description="Nucleophile" evidence="3">
    <location>
        <position position="17"/>
    </location>
</feature>
<comment type="catalytic activity">
    <reaction evidence="3">
        <text>diphosphate + H2O = 2 phosphate + H(+)</text>
        <dbReference type="Rhea" id="RHEA:24576"/>
        <dbReference type="ChEBI" id="CHEBI:15377"/>
        <dbReference type="ChEBI" id="CHEBI:15378"/>
        <dbReference type="ChEBI" id="CHEBI:33019"/>
        <dbReference type="ChEBI" id="CHEBI:43474"/>
        <dbReference type="EC" id="3.6.1.1"/>
    </reaction>
</comment>
<dbReference type="InterPro" id="IPR041492">
    <property type="entry name" value="HAD_2"/>
</dbReference>
<dbReference type="GO" id="GO:0006281">
    <property type="term" value="P:DNA repair"/>
    <property type="evidence" value="ECO:0007669"/>
    <property type="project" value="TreeGrafter"/>
</dbReference>
<evidence type="ECO:0000256" key="3">
    <source>
        <dbReference type="HAMAP-Rule" id="MF_01250"/>
    </source>
</evidence>
<evidence type="ECO:0000256" key="2">
    <source>
        <dbReference type="ARBA" id="ARBA00022842"/>
    </source>
</evidence>
<dbReference type="NCBIfam" id="TIGR01509">
    <property type="entry name" value="HAD-SF-IA-v3"/>
    <property type="match status" value="1"/>
</dbReference>
<comment type="similarity">
    <text evidence="3">Belongs to the HAD-like hydrolase superfamily. PpaX family.</text>
</comment>
<name>A0AAJ2NPS0_ALKPS</name>
<dbReference type="InterPro" id="IPR023733">
    <property type="entry name" value="Pyrophosphatase_Ppax"/>
</dbReference>
<dbReference type="InterPro" id="IPR023198">
    <property type="entry name" value="PGP-like_dom2"/>
</dbReference>
<gene>
    <name evidence="3 4" type="primary">ppaX</name>
    <name evidence="4" type="ORF">RYX45_13700</name>
</gene>
<dbReference type="Gene3D" id="1.10.150.240">
    <property type="entry name" value="Putative phosphatase, domain 2"/>
    <property type="match status" value="1"/>
</dbReference>
<dbReference type="PANTHER" id="PTHR43434:SF26">
    <property type="entry name" value="PYROPHOSPHATASE PPAX"/>
    <property type="match status" value="1"/>
</dbReference>
<comment type="cofactor">
    <cofactor evidence="3">
        <name>Mg(2+)</name>
        <dbReference type="ChEBI" id="CHEBI:18420"/>
    </cofactor>
</comment>
<dbReference type="AlphaFoldDB" id="A0AAJ2NPS0"/>
<dbReference type="FunFam" id="3.40.50.1000:FF:000022">
    <property type="entry name" value="Phosphoglycolate phosphatase"/>
    <property type="match status" value="1"/>
</dbReference>
<dbReference type="Pfam" id="PF13419">
    <property type="entry name" value="HAD_2"/>
    <property type="match status" value="1"/>
</dbReference>